<evidence type="ECO:0000256" key="1">
    <source>
        <dbReference type="SAM" id="MobiDB-lite"/>
    </source>
</evidence>
<feature type="region of interest" description="Disordered" evidence="1">
    <location>
        <begin position="1"/>
        <end position="100"/>
    </location>
</feature>
<feature type="compositionally biased region" description="Basic and acidic residues" evidence="1">
    <location>
        <begin position="16"/>
        <end position="30"/>
    </location>
</feature>
<feature type="region of interest" description="Disordered" evidence="1">
    <location>
        <begin position="133"/>
        <end position="367"/>
    </location>
</feature>
<feature type="non-terminal residue" evidence="2">
    <location>
        <position position="367"/>
    </location>
</feature>
<accession>A0A6J4VY33</accession>
<feature type="compositionally biased region" description="Basic and acidic residues" evidence="1">
    <location>
        <begin position="245"/>
        <end position="263"/>
    </location>
</feature>
<name>A0A6J4VY33_9BACT</name>
<protein>
    <submittedName>
        <fullName evidence="2">Threonine dehydrogenase and related Zn-dependent dehydrogenases</fullName>
    </submittedName>
</protein>
<feature type="compositionally biased region" description="Basic and acidic residues" evidence="1">
    <location>
        <begin position="58"/>
        <end position="69"/>
    </location>
</feature>
<feature type="non-terminal residue" evidence="2">
    <location>
        <position position="1"/>
    </location>
</feature>
<evidence type="ECO:0000313" key="2">
    <source>
        <dbReference type="EMBL" id="CAA9590106.1"/>
    </source>
</evidence>
<organism evidence="2">
    <name type="scientific">uncultured Thermomicrobiales bacterium</name>
    <dbReference type="NCBI Taxonomy" id="1645740"/>
    <lineage>
        <taxon>Bacteria</taxon>
        <taxon>Pseudomonadati</taxon>
        <taxon>Thermomicrobiota</taxon>
        <taxon>Thermomicrobia</taxon>
        <taxon>Thermomicrobiales</taxon>
        <taxon>environmental samples</taxon>
    </lineage>
</organism>
<feature type="compositionally biased region" description="Basic and acidic residues" evidence="1">
    <location>
        <begin position="358"/>
        <end position="367"/>
    </location>
</feature>
<feature type="compositionally biased region" description="Low complexity" evidence="1">
    <location>
        <begin position="44"/>
        <end position="57"/>
    </location>
</feature>
<gene>
    <name evidence="2" type="ORF">AVDCRST_MAG18-4877</name>
</gene>
<sequence>DGDDGARQAGLPGRAGADRVPRVRFADHRAGGNPGGGHPRQRLRLGAAHLAGAAPDGEAVRPRPRDGRARPSPRRGGHDRLRRAAAGRGGPDRRLLFPDLPQVPRLPSRAIQPMRERLSLLDAAPRHRAALPRHLRHPLLHPPRPVRLQGAGRRAGRDRLVRQLRPLAGLLRPRRRRADRRRDGGAARGGRARPLGDRRRQGAWRANDRDRRRRPPAGSGAGLRRGRDRGHARVPDPGGAGRRGPAADRRLGGRRRDGTDRRAGRLRRGARLRPTGRALRLDRQRLPRPLYPLRPRPAEPPGDPDHPGHPLPALVSPQIAAPPRGHPGPLPLGEPGRSGFRLRRRGQRPPPLRAPRSPPREYCYRGV</sequence>
<dbReference type="EMBL" id="CADCWN010000391">
    <property type="protein sequence ID" value="CAA9590106.1"/>
    <property type="molecule type" value="Genomic_DNA"/>
</dbReference>
<dbReference type="AlphaFoldDB" id="A0A6J4VY33"/>
<feature type="compositionally biased region" description="Basic residues" evidence="1">
    <location>
        <begin position="71"/>
        <end position="85"/>
    </location>
</feature>
<proteinExistence type="predicted"/>
<reference evidence="2" key="1">
    <citation type="submission" date="2020-02" db="EMBL/GenBank/DDBJ databases">
        <authorList>
            <person name="Meier V. D."/>
        </authorList>
    </citation>
    <scope>NUCLEOTIDE SEQUENCE</scope>
    <source>
        <strain evidence="2">AVDCRST_MAG18</strain>
    </source>
</reference>
<feature type="compositionally biased region" description="Basic and acidic residues" evidence="1">
    <location>
        <begin position="194"/>
        <end position="210"/>
    </location>
</feature>
<feature type="compositionally biased region" description="Pro residues" evidence="1">
    <location>
        <begin position="289"/>
        <end position="301"/>
    </location>
</feature>
<feature type="compositionally biased region" description="Pro residues" evidence="1">
    <location>
        <begin position="348"/>
        <end position="357"/>
    </location>
</feature>